<evidence type="ECO:0000313" key="2">
    <source>
        <dbReference type="Proteomes" id="UP001161406"/>
    </source>
</evidence>
<protein>
    <submittedName>
        <fullName evidence="1">Uncharacterized protein</fullName>
    </submittedName>
</protein>
<name>A0ABQ5UK07_9HYPH</name>
<sequence length="174" mass="18840">MTTLFSQNISVQYGQAYLELGGQFNGSMEDCFRGQSNGICGASAPDLLFLITGLHTGKVGLTINLFDTDPGIDETWDEIVEVSCQAPKGEVALSEWAADSGPPMAVPAGSYRARYHARKMQAANELDTNVTEVPVDTYRLDLWPAPPAADRIIKQTSEVAAYWHGWAKGLAMGK</sequence>
<dbReference type="Proteomes" id="UP001161406">
    <property type="component" value="Unassembled WGS sequence"/>
</dbReference>
<organism evidence="1 2">
    <name type="scientific">Devosia yakushimensis</name>
    <dbReference type="NCBI Taxonomy" id="470028"/>
    <lineage>
        <taxon>Bacteria</taxon>
        <taxon>Pseudomonadati</taxon>
        <taxon>Pseudomonadota</taxon>
        <taxon>Alphaproteobacteria</taxon>
        <taxon>Hyphomicrobiales</taxon>
        <taxon>Devosiaceae</taxon>
        <taxon>Devosia</taxon>
    </lineage>
</organism>
<dbReference type="RefSeq" id="WP_284394167.1">
    <property type="nucleotide sequence ID" value="NZ_BSNG01000004.1"/>
</dbReference>
<evidence type="ECO:0000313" key="1">
    <source>
        <dbReference type="EMBL" id="GLQ12316.1"/>
    </source>
</evidence>
<comment type="caution">
    <text evidence="1">The sequence shown here is derived from an EMBL/GenBank/DDBJ whole genome shotgun (WGS) entry which is preliminary data.</text>
</comment>
<reference evidence="1" key="1">
    <citation type="journal article" date="2014" name="Int. J. Syst. Evol. Microbiol.">
        <title>Complete genome of a new Firmicutes species belonging to the dominant human colonic microbiota ('Ruminococcus bicirculans') reveals two chromosomes and a selective capacity to utilize plant glucans.</title>
        <authorList>
            <consortium name="NISC Comparative Sequencing Program"/>
            <person name="Wegmann U."/>
            <person name="Louis P."/>
            <person name="Goesmann A."/>
            <person name="Henrissat B."/>
            <person name="Duncan S.H."/>
            <person name="Flint H.J."/>
        </authorList>
    </citation>
    <scope>NUCLEOTIDE SEQUENCE</scope>
    <source>
        <strain evidence="1">NBRC 103855</strain>
    </source>
</reference>
<accession>A0ABQ5UK07</accession>
<dbReference type="EMBL" id="BSNG01000004">
    <property type="protein sequence ID" value="GLQ12316.1"/>
    <property type="molecule type" value="Genomic_DNA"/>
</dbReference>
<gene>
    <name evidence="1" type="ORF">GCM10007913_42490</name>
</gene>
<keyword evidence="2" id="KW-1185">Reference proteome</keyword>
<reference evidence="1" key="2">
    <citation type="submission" date="2023-01" db="EMBL/GenBank/DDBJ databases">
        <title>Draft genome sequence of Devosia yakushimensis strain NBRC 103855.</title>
        <authorList>
            <person name="Sun Q."/>
            <person name="Mori K."/>
        </authorList>
    </citation>
    <scope>NUCLEOTIDE SEQUENCE</scope>
    <source>
        <strain evidence="1">NBRC 103855</strain>
    </source>
</reference>
<proteinExistence type="predicted"/>